<keyword evidence="6" id="KW-0464">Manganese</keyword>
<evidence type="ECO:0000256" key="6">
    <source>
        <dbReference type="ARBA" id="ARBA00023211"/>
    </source>
</evidence>
<comment type="similarity">
    <text evidence="2">Belongs to the peptidase M20 family.</text>
</comment>
<dbReference type="AlphaFoldDB" id="A0A934N6B0"/>
<evidence type="ECO:0000256" key="3">
    <source>
        <dbReference type="ARBA" id="ARBA00011738"/>
    </source>
</evidence>
<dbReference type="CDD" id="cd03884">
    <property type="entry name" value="M20_bAS"/>
    <property type="match status" value="1"/>
</dbReference>
<dbReference type="InterPro" id="IPR010158">
    <property type="entry name" value="Amidase_Cbmase"/>
</dbReference>
<comment type="cofactor">
    <cofactor evidence="7">
        <name>Zn(2+)</name>
        <dbReference type="ChEBI" id="CHEBI:29105"/>
    </cofactor>
    <text evidence="7">Binds 2 Zn(2+) ions per subunit.</text>
</comment>
<feature type="binding site" evidence="7">
    <location>
        <position position="192"/>
    </location>
    <ligand>
        <name>Zn(2+)</name>
        <dbReference type="ChEBI" id="CHEBI:29105"/>
        <label>1</label>
    </ligand>
</feature>
<comment type="subunit">
    <text evidence="3">Homodimer.</text>
</comment>
<keyword evidence="5 10" id="KW-0378">Hydrolase</keyword>
<accession>A0A934N6B0</accession>
<dbReference type="PANTHER" id="PTHR32494:SF19">
    <property type="entry name" value="ALLANTOATE DEIMINASE-RELATED"/>
    <property type="match status" value="1"/>
</dbReference>
<dbReference type="SUPFAM" id="SSF55031">
    <property type="entry name" value="Bacterial exopeptidase dimerisation domain"/>
    <property type="match status" value="1"/>
</dbReference>
<dbReference type="Gene3D" id="3.40.630.10">
    <property type="entry name" value="Zn peptidases"/>
    <property type="match status" value="1"/>
</dbReference>
<dbReference type="GO" id="GO:0016813">
    <property type="term" value="F:hydrolase activity, acting on carbon-nitrogen (but not peptide) bonds, in linear amidines"/>
    <property type="evidence" value="ECO:0007669"/>
    <property type="project" value="InterPro"/>
</dbReference>
<dbReference type="InterPro" id="IPR002933">
    <property type="entry name" value="Peptidase_M20"/>
</dbReference>
<dbReference type="Proteomes" id="UP000620075">
    <property type="component" value="Unassembled WGS sequence"/>
</dbReference>
<evidence type="ECO:0000256" key="5">
    <source>
        <dbReference type="ARBA" id="ARBA00022801"/>
    </source>
</evidence>
<dbReference type="SUPFAM" id="SSF53187">
    <property type="entry name" value="Zn-dependent exopeptidases"/>
    <property type="match status" value="1"/>
</dbReference>
<feature type="binding site" evidence="8">
    <location>
        <position position="275"/>
    </location>
    <ligand>
        <name>allantoate</name>
        <dbReference type="ChEBI" id="CHEBI:17536"/>
    </ligand>
</feature>
<feature type="binding site" evidence="7">
    <location>
        <position position="129"/>
    </location>
    <ligand>
        <name>Zn(2+)</name>
        <dbReference type="ChEBI" id="CHEBI:29105"/>
        <label>2</label>
    </ligand>
</feature>
<feature type="binding site" evidence="8">
    <location>
        <position position="217"/>
    </location>
    <ligand>
        <name>allantoate</name>
        <dbReference type="ChEBI" id="CHEBI:17536"/>
    </ligand>
</feature>
<organism evidence="10 11">
    <name type="scientific">Candidatus Dormiibacter inghamiae</name>
    <dbReference type="NCBI Taxonomy" id="3127013"/>
    <lineage>
        <taxon>Bacteria</taxon>
        <taxon>Bacillati</taxon>
        <taxon>Candidatus Dormiibacterota</taxon>
        <taxon>Candidatus Dormibacteria</taxon>
        <taxon>Candidatus Dormibacterales</taxon>
        <taxon>Candidatus Dormibacteraceae</taxon>
        <taxon>Candidatus Dormiibacter</taxon>
    </lineage>
</organism>
<dbReference type="InterPro" id="IPR001261">
    <property type="entry name" value="ArgE/DapE_CS"/>
</dbReference>
<feature type="binding site" evidence="8">
    <location>
        <position position="288"/>
    </location>
    <ligand>
        <name>allantoate</name>
        <dbReference type="ChEBI" id="CHEBI:17536"/>
    </ligand>
</feature>
<feature type="binding site" evidence="7">
    <location>
        <position position="83"/>
    </location>
    <ligand>
        <name>Zn(2+)</name>
        <dbReference type="ChEBI" id="CHEBI:29105"/>
        <label>1</label>
    </ligand>
</feature>
<evidence type="ECO:0000256" key="2">
    <source>
        <dbReference type="ARBA" id="ARBA00006153"/>
    </source>
</evidence>
<feature type="binding site" evidence="7">
    <location>
        <position position="94"/>
    </location>
    <ligand>
        <name>Zn(2+)</name>
        <dbReference type="ChEBI" id="CHEBI:29105"/>
        <label>1</label>
    </ligand>
</feature>
<dbReference type="Pfam" id="PF01546">
    <property type="entry name" value="Peptidase_M20"/>
    <property type="match status" value="1"/>
</dbReference>
<comment type="cofactor">
    <cofactor evidence="1">
        <name>Mn(2+)</name>
        <dbReference type="ChEBI" id="CHEBI:29035"/>
    </cofactor>
</comment>
<dbReference type="PROSITE" id="PS00758">
    <property type="entry name" value="ARGE_DAPE_CPG2_1"/>
    <property type="match status" value="1"/>
</dbReference>
<sequence>MKRPAIDGGRLLRDIEELNRLGAEPGPGINRVAYSPADMAGRQLVGDWLRELGFSVRQDEAGNVSGVLPGTADGLPPLALGSHTDTVPNGGPLDGTLGVAAAVACARSLSAGSTRLRHPLEIIDFAAEEATMGGGLLGSRALSGQLEKGFGDAAGWDGRPVSEHLAGAGLDWRGLAAARREPGSLAAYLELHIEQGAILDRSGVPVAVVPGIVGIRRYQVVFTGQANHAGTTPMDQRDDALVKAVPFVLDVEGVGRELGLVATVGTFAVLPGASNVIPGRVELSFEIRSLDDGLLDQAGKRLLGAAEERGGEPRPISASAPVQSSPQVVSALEAACENLGQAHRLLPSGAGHDAMSIAAISQSAMLFIPSRGGISHAPEEYSTPEQCVAGAEVLLAGLLELDARLD</sequence>
<evidence type="ECO:0000313" key="11">
    <source>
        <dbReference type="Proteomes" id="UP000620075"/>
    </source>
</evidence>
<dbReference type="InterPro" id="IPR036264">
    <property type="entry name" value="Bact_exopeptidase_dim_dom"/>
</dbReference>
<evidence type="ECO:0000313" key="10">
    <source>
        <dbReference type="EMBL" id="MBJ7602300.1"/>
    </source>
</evidence>
<gene>
    <name evidence="10" type="ORF">JF888_03765</name>
</gene>
<comment type="caution">
    <text evidence="10">The sequence shown here is derived from an EMBL/GenBank/DDBJ whole genome shotgun (WGS) entry which is preliminary data.</text>
</comment>
<reference evidence="10 11" key="1">
    <citation type="submission" date="2020-10" db="EMBL/GenBank/DDBJ databases">
        <title>Ca. Dormibacterota MAGs.</title>
        <authorList>
            <person name="Montgomery K."/>
        </authorList>
    </citation>
    <scope>NUCLEOTIDE SEQUENCE [LARGE SCALE GENOMIC DNA]</scope>
    <source>
        <strain evidence="10">SC8811_S16_3</strain>
    </source>
</reference>
<name>A0A934N6B0_9BACT</name>
<dbReference type="EMBL" id="JAEKNQ010000019">
    <property type="protein sequence ID" value="MBJ7602300.1"/>
    <property type="molecule type" value="Genomic_DNA"/>
</dbReference>
<dbReference type="GO" id="GO:0046872">
    <property type="term" value="F:metal ion binding"/>
    <property type="evidence" value="ECO:0007669"/>
    <property type="project" value="UniProtKB-KW"/>
</dbReference>
<evidence type="ECO:0000256" key="7">
    <source>
        <dbReference type="PIRSR" id="PIRSR001235-1"/>
    </source>
</evidence>
<dbReference type="InterPro" id="IPR011650">
    <property type="entry name" value="Peptidase_M20_dimer"/>
</dbReference>
<dbReference type="NCBIfam" id="TIGR01879">
    <property type="entry name" value="hydantase"/>
    <property type="match status" value="1"/>
</dbReference>
<feature type="binding site" evidence="7">
    <location>
        <position position="94"/>
    </location>
    <ligand>
        <name>Zn(2+)</name>
        <dbReference type="ChEBI" id="CHEBI:29105"/>
        <label>2</label>
    </ligand>
</feature>
<dbReference type="Gene3D" id="3.30.70.360">
    <property type="match status" value="1"/>
</dbReference>
<dbReference type="PIRSF" id="PIRSF001235">
    <property type="entry name" value="Amidase_carbamoylase"/>
    <property type="match status" value="1"/>
</dbReference>
<evidence type="ECO:0000256" key="1">
    <source>
        <dbReference type="ARBA" id="ARBA00001936"/>
    </source>
</evidence>
<evidence type="ECO:0000259" key="9">
    <source>
        <dbReference type="Pfam" id="PF07687"/>
    </source>
</evidence>
<evidence type="ECO:0000256" key="4">
    <source>
        <dbReference type="ARBA" id="ARBA00022723"/>
    </source>
</evidence>
<feature type="binding site" evidence="7">
    <location>
        <position position="376"/>
    </location>
    <ligand>
        <name>Zn(2+)</name>
        <dbReference type="ChEBI" id="CHEBI:29105"/>
        <label>2</label>
    </ligand>
</feature>
<evidence type="ECO:0000256" key="8">
    <source>
        <dbReference type="PIRSR" id="PIRSR001235-2"/>
    </source>
</evidence>
<dbReference type="RefSeq" id="WP_338176728.1">
    <property type="nucleotide sequence ID" value="NZ_JAEKNQ010000019.1"/>
</dbReference>
<protein>
    <submittedName>
        <fullName evidence="10">Zn-dependent hydrolase</fullName>
    </submittedName>
</protein>
<keyword evidence="7" id="KW-0862">Zinc</keyword>
<proteinExistence type="inferred from homology"/>
<feature type="domain" description="Peptidase M20 dimerisation" evidence="9">
    <location>
        <begin position="213"/>
        <end position="307"/>
    </location>
</feature>
<keyword evidence="4 7" id="KW-0479">Metal-binding</keyword>
<dbReference type="PANTHER" id="PTHR32494">
    <property type="entry name" value="ALLANTOATE DEIMINASE-RELATED"/>
    <property type="match status" value="1"/>
</dbReference>
<dbReference type="Pfam" id="PF07687">
    <property type="entry name" value="M20_dimer"/>
    <property type="match status" value="1"/>
</dbReference>